<dbReference type="InterPro" id="IPR019775">
    <property type="entry name" value="WD40_repeat_CS"/>
</dbReference>
<gene>
    <name evidence="5" type="ORF">D5R40_34945</name>
</gene>
<accession>A0A3N6QFX8</accession>
<feature type="repeat" description="WD" evidence="3">
    <location>
        <begin position="5"/>
        <end position="46"/>
    </location>
</feature>
<dbReference type="Pfam" id="PF00400">
    <property type="entry name" value="WD40"/>
    <property type="match status" value="1"/>
</dbReference>
<dbReference type="SUPFAM" id="SSF50978">
    <property type="entry name" value="WD40 repeat-like"/>
    <property type="match status" value="1"/>
</dbReference>
<dbReference type="PANTHER" id="PTHR22847">
    <property type="entry name" value="WD40 REPEAT PROTEIN"/>
    <property type="match status" value="1"/>
</dbReference>
<keyword evidence="4" id="KW-0812">Transmembrane</keyword>
<dbReference type="InterPro" id="IPR036322">
    <property type="entry name" value="WD40_repeat_dom_sf"/>
</dbReference>
<dbReference type="SMART" id="SM00320">
    <property type="entry name" value="WD40"/>
    <property type="match status" value="1"/>
</dbReference>
<reference evidence="5 6" key="1">
    <citation type="journal article" date="2018" name="ACS Chem. Biol.">
        <title>Ketoreductase domain dysfunction expands chemodiversity: malyngamide biosynthesis in the cyanobacterium Okeania hirsuta.</title>
        <authorList>
            <person name="Moss N.A."/>
            <person name="Leao T."/>
            <person name="Rankin M."/>
            <person name="McCullough T.M."/>
            <person name="Qu P."/>
            <person name="Korobeynikov A."/>
            <person name="Smith J.L."/>
            <person name="Gerwick L."/>
            <person name="Gerwick W.H."/>
        </authorList>
    </citation>
    <scope>NUCLEOTIDE SEQUENCE [LARGE SCALE GENOMIC DNA]</scope>
    <source>
        <strain evidence="5 6">PAB10Feb10-1</strain>
    </source>
</reference>
<keyword evidence="4" id="KW-1133">Transmembrane helix</keyword>
<proteinExistence type="predicted"/>
<keyword evidence="6" id="KW-1185">Reference proteome</keyword>
<evidence type="ECO:0000313" key="5">
    <source>
        <dbReference type="EMBL" id="RQH11646.1"/>
    </source>
</evidence>
<comment type="caution">
    <text evidence="5">The sequence shown here is derived from an EMBL/GenBank/DDBJ whole genome shotgun (WGS) entry which is preliminary data.</text>
</comment>
<dbReference type="EMBL" id="RCBY01000681">
    <property type="protein sequence ID" value="RQH11646.1"/>
    <property type="molecule type" value="Genomic_DNA"/>
</dbReference>
<feature type="non-terminal residue" evidence="5">
    <location>
        <position position="1"/>
    </location>
</feature>
<keyword evidence="4" id="KW-0472">Membrane</keyword>
<evidence type="ECO:0000256" key="1">
    <source>
        <dbReference type="ARBA" id="ARBA00022574"/>
    </source>
</evidence>
<keyword evidence="2" id="KW-0677">Repeat</keyword>
<feature type="transmembrane region" description="Helical" evidence="4">
    <location>
        <begin position="74"/>
        <end position="97"/>
    </location>
</feature>
<dbReference type="PROSITE" id="PS00678">
    <property type="entry name" value="WD_REPEATS_1"/>
    <property type="match status" value="1"/>
</dbReference>
<organism evidence="5 6">
    <name type="scientific">Okeania hirsuta</name>
    <dbReference type="NCBI Taxonomy" id="1458930"/>
    <lineage>
        <taxon>Bacteria</taxon>
        <taxon>Bacillati</taxon>
        <taxon>Cyanobacteriota</taxon>
        <taxon>Cyanophyceae</taxon>
        <taxon>Oscillatoriophycideae</taxon>
        <taxon>Oscillatoriales</taxon>
        <taxon>Microcoleaceae</taxon>
        <taxon>Okeania</taxon>
    </lineage>
</organism>
<dbReference type="Proteomes" id="UP000269154">
    <property type="component" value="Unassembled WGS sequence"/>
</dbReference>
<evidence type="ECO:0000256" key="2">
    <source>
        <dbReference type="ARBA" id="ARBA00022737"/>
    </source>
</evidence>
<dbReference type="PROSITE" id="PS50294">
    <property type="entry name" value="WD_REPEATS_REGION"/>
    <property type="match status" value="1"/>
</dbReference>
<dbReference type="Gene3D" id="2.130.10.10">
    <property type="entry name" value="YVTN repeat-like/Quinoprotein amine dehydrogenase"/>
    <property type="match status" value="1"/>
</dbReference>
<dbReference type="PANTHER" id="PTHR22847:SF637">
    <property type="entry name" value="WD REPEAT DOMAIN 5B"/>
    <property type="match status" value="1"/>
</dbReference>
<dbReference type="PROSITE" id="PS50082">
    <property type="entry name" value="WD_REPEATS_2"/>
    <property type="match status" value="1"/>
</dbReference>
<dbReference type="AlphaFoldDB" id="A0A3N6QFX8"/>
<evidence type="ECO:0000256" key="3">
    <source>
        <dbReference type="PROSITE-ProRule" id="PRU00221"/>
    </source>
</evidence>
<protein>
    <submittedName>
        <fullName evidence="5">Uncharacterized protein</fullName>
    </submittedName>
</protein>
<evidence type="ECO:0000256" key="4">
    <source>
        <dbReference type="SAM" id="Phobius"/>
    </source>
</evidence>
<dbReference type="InterPro" id="IPR015943">
    <property type="entry name" value="WD40/YVTN_repeat-like_dom_sf"/>
</dbReference>
<name>A0A3N6QFX8_9CYAN</name>
<evidence type="ECO:0000313" key="6">
    <source>
        <dbReference type="Proteomes" id="UP000269154"/>
    </source>
</evidence>
<keyword evidence="1 3" id="KW-0853">WD repeat</keyword>
<sequence length="113" mass="12028">LVQTLTGHNDVVDGVAIAPDGEMLVSGSWDRTIKIWNLSTGELLRTLEGHSEIINAIATPSTTSLCPVRVCTRVISVTFLFLGSFQILIVLSSLPLITNSSLGVTATEFIDSA</sequence>
<dbReference type="InterPro" id="IPR001680">
    <property type="entry name" value="WD40_rpt"/>
</dbReference>